<dbReference type="InterPro" id="IPR018389">
    <property type="entry name" value="DctP_fam"/>
</dbReference>
<feature type="chain" id="PRO_5008004726" evidence="2">
    <location>
        <begin position="27"/>
        <end position="349"/>
    </location>
</feature>
<keyword evidence="1 2" id="KW-0732">Signal</keyword>
<dbReference type="Gene3D" id="3.40.190.170">
    <property type="entry name" value="Bacterial extracellular solute-binding protein, family 7"/>
    <property type="match status" value="1"/>
</dbReference>
<accession>A0A172YIB3</accession>
<evidence type="ECO:0000313" key="4">
    <source>
        <dbReference type="Proteomes" id="UP000077875"/>
    </source>
</evidence>
<dbReference type="PANTHER" id="PTHR33376">
    <property type="match status" value="1"/>
</dbReference>
<dbReference type="KEGG" id="haa:A5892_16525"/>
<gene>
    <name evidence="3" type="ORF">A5892_16525</name>
</gene>
<keyword evidence="4" id="KW-1185">Reference proteome</keyword>
<dbReference type="PANTHER" id="PTHR33376:SF4">
    <property type="entry name" value="SIALIC ACID-BINDING PERIPLASMIC PROTEIN SIAP"/>
    <property type="match status" value="1"/>
</dbReference>
<name>A0A172YIB3_9GAMM</name>
<feature type="signal peptide" evidence="2">
    <location>
        <begin position="1"/>
        <end position="26"/>
    </location>
</feature>
<dbReference type="CDD" id="cd13602">
    <property type="entry name" value="PBP2_TRAP_BpDctp6_7"/>
    <property type="match status" value="1"/>
</dbReference>
<reference evidence="3 4" key="1">
    <citation type="submission" date="2016-04" db="EMBL/GenBank/DDBJ databases">
        <title>Complete Genome Sequence of Halotalea alkalilenta IHB B 13600.</title>
        <authorList>
            <person name="Swarnkar M.K."/>
            <person name="Sharma A."/>
            <person name="Kaushal K."/>
            <person name="Soni R."/>
            <person name="Rana S."/>
            <person name="Singh A.K."/>
            <person name="Gulati A."/>
        </authorList>
    </citation>
    <scope>NUCLEOTIDE SEQUENCE [LARGE SCALE GENOMIC DNA]</scope>
    <source>
        <strain evidence="3 4">IHB B 13600</strain>
    </source>
</reference>
<dbReference type="InterPro" id="IPR038404">
    <property type="entry name" value="TRAP_DctP_sf"/>
</dbReference>
<dbReference type="RefSeq" id="WP_064123727.1">
    <property type="nucleotide sequence ID" value="NZ_CP015243.1"/>
</dbReference>
<dbReference type="STRING" id="376489.A5892_16525"/>
<protein>
    <submittedName>
        <fullName evidence="3">C4-dicarboxylate ABC transporter substrate-binding protein</fullName>
    </submittedName>
</protein>
<evidence type="ECO:0000313" key="3">
    <source>
        <dbReference type="EMBL" id="ANF58872.1"/>
    </source>
</evidence>
<sequence length="349" mass="37204">MKPSTLATACALAFSAGLAFSTSAQAQPISVVGSWSSVSLHKDYELPFWTETLPEASDDRLEVQLSSFDQMGINSADVFRYLSDGLFDIGVTLSDYVVSDAPELEGLDLPMLAVDPIQAEKVSEAFWPIVERTMQSRYGAKLLAIAPNTPQVVFCNTPISGLSDLRNRSVRASGRSTAEFLDALGARSEVMDFSEVPGAMERGVIDCAVTGSLSGYNAGWYDVATHLLPLPIGGWDHAITAANGDFWSGLSTEDQTLIATQARDVFAHGVWSNIADSAEQGIACLTGEGECRAGSPASMTLVATDEADLETAKEILSTKLLPAWASRVDADTRALYNQHVAPLTGLSID</sequence>
<proteinExistence type="predicted"/>
<dbReference type="AlphaFoldDB" id="A0A172YIB3"/>
<evidence type="ECO:0000256" key="2">
    <source>
        <dbReference type="SAM" id="SignalP"/>
    </source>
</evidence>
<dbReference type="NCBIfam" id="NF037995">
    <property type="entry name" value="TRAP_S1"/>
    <property type="match status" value="1"/>
</dbReference>
<dbReference type="GO" id="GO:0055085">
    <property type="term" value="P:transmembrane transport"/>
    <property type="evidence" value="ECO:0007669"/>
    <property type="project" value="InterPro"/>
</dbReference>
<organism evidence="3 4">
    <name type="scientific">Halotalea alkalilenta</name>
    <dbReference type="NCBI Taxonomy" id="376489"/>
    <lineage>
        <taxon>Bacteria</taxon>
        <taxon>Pseudomonadati</taxon>
        <taxon>Pseudomonadota</taxon>
        <taxon>Gammaproteobacteria</taxon>
        <taxon>Oceanospirillales</taxon>
        <taxon>Halomonadaceae</taxon>
        <taxon>Halotalea</taxon>
    </lineage>
</organism>
<evidence type="ECO:0000256" key="1">
    <source>
        <dbReference type="ARBA" id="ARBA00022729"/>
    </source>
</evidence>
<dbReference type="EMBL" id="CP015243">
    <property type="protein sequence ID" value="ANF58872.1"/>
    <property type="molecule type" value="Genomic_DNA"/>
</dbReference>
<dbReference type="Pfam" id="PF03480">
    <property type="entry name" value="DctP"/>
    <property type="match status" value="1"/>
</dbReference>
<dbReference type="Proteomes" id="UP000077875">
    <property type="component" value="Chromosome"/>
</dbReference>